<gene>
    <name evidence="2" type="ORF">LEP1GSC105_0146</name>
</gene>
<protein>
    <submittedName>
        <fullName evidence="2">Uncharacterized protein</fullName>
    </submittedName>
</protein>
<reference evidence="2 3" key="1">
    <citation type="submission" date="2012-10" db="EMBL/GenBank/DDBJ databases">
        <authorList>
            <person name="Harkins D.M."/>
            <person name="Durkin A.S."/>
            <person name="Brinkac L.M."/>
            <person name="Haft D.H."/>
            <person name="Selengut J.D."/>
            <person name="Sanka R."/>
            <person name="DePew J."/>
            <person name="Purushe J."/>
            <person name="Chanthongthip A."/>
            <person name="Lattana O."/>
            <person name="Phetsouvanh R."/>
            <person name="Newton P.N."/>
            <person name="Vinetz J.M."/>
            <person name="Sutton G.G."/>
            <person name="Nierman W.C."/>
            <person name="Fouts D.E."/>
        </authorList>
    </citation>
    <scope>NUCLEOTIDE SEQUENCE [LARGE SCALE GENOMIC DNA]</scope>
    <source>
        <strain evidence="2 3">UI 12758</strain>
    </source>
</reference>
<name>A0A0E2DAR8_LEPIR</name>
<feature type="transmembrane region" description="Helical" evidence="1">
    <location>
        <begin position="28"/>
        <end position="47"/>
    </location>
</feature>
<organism evidence="2 3">
    <name type="scientific">Leptospira interrogans str. UI 12758</name>
    <dbReference type="NCBI Taxonomy" id="1049938"/>
    <lineage>
        <taxon>Bacteria</taxon>
        <taxon>Pseudomonadati</taxon>
        <taxon>Spirochaetota</taxon>
        <taxon>Spirochaetia</taxon>
        <taxon>Leptospirales</taxon>
        <taxon>Leptospiraceae</taxon>
        <taxon>Leptospira</taxon>
    </lineage>
</organism>
<evidence type="ECO:0000256" key="1">
    <source>
        <dbReference type="SAM" id="Phobius"/>
    </source>
</evidence>
<comment type="caution">
    <text evidence="2">The sequence shown here is derived from an EMBL/GenBank/DDBJ whole genome shotgun (WGS) entry which is preliminary data.</text>
</comment>
<proteinExistence type="predicted"/>
<dbReference type="Proteomes" id="UP000001340">
    <property type="component" value="Unassembled WGS sequence"/>
</dbReference>
<evidence type="ECO:0000313" key="2">
    <source>
        <dbReference type="EMBL" id="EKR57178.1"/>
    </source>
</evidence>
<keyword evidence="1" id="KW-0472">Membrane</keyword>
<evidence type="ECO:0000313" key="3">
    <source>
        <dbReference type="Proteomes" id="UP000001340"/>
    </source>
</evidence>
<sequence>MAEKQLDHRTKNEQYIIQKSFDLQEKGLYFGGGVCLLVISVGGVLIYNDPNSGWGLSLVLTPLVALVAAFIYEKSINKSYDGDDSVDD</sequence>
<keyword evidence="1" id="KW-0812">Transmembrane</keyword>
<dbReference type="EMBL" id="AHNR02000004">
    <property type="protein sequence ID" value="EKR57178.1"/>
    <property type="molecule type" value="Genomic_DNA"/>
</dbReference>
<dbReference type="AlphaFoldDB" id="A0A0E2DAR8"/>
<accession>A0A0E2DAR8</accession>
<feature type="transmembrane region" description="Helical" evidence="1">
    <location>
        <begin position="53"/>
        <end position="72"/>
    </location>
</feature>
<keyword evidence="1" id="KW-1133">Transmembrane helix</keyword>